<comment type="caution">
    <text evidence="1">The sequence shown here is derived from an EMBL/GenBank/DDBJ whole genome shotgun (WGS) entry which is preliminary data.</text>
</comment>
<name>A0ACC3S703_9PEZI</name>
<proteinExistence type="predicted"/>
<protein>
    <submittedName>
        <fullName evidence="1">Uncharacterized protein</fullName>
    </submittedName>
</protein>
<evidence type="ECO:0000313" key="1">
    <source>
        <dbReference type="EMBL" id="KAK8200793.1"/>
    </source>
</evidence>
<keyword evidence="2" id="KW-1185">Reference proteome</keyword>
<accession>A0ACC3S703</accession>
<reference evidence="1" key="1">
    <citation type="submission" date="2024-02" db="EMBL/GenBank/DDBJ databases">
        <title>Metagenome Assembled Genome of Zalaria obscura JY119.</title>
        <authorList>
            <person name="Vighnesh L."/>
            <person name="Jagadeeshwari U."/>
            <person name="Venkata Ramana C."/>
            <person name="Sasikala C."/>
        </authorList>
    </citation>
    <scope>NUCLEOTIDE SEQUENCE</scope>
    <source>
        <strain evidence="1">JY119</strain>
    </source>
</reference>
<evidence type="ECO:0000313" key="2">
    <source>
        <dbReference type="Proteomes" id="UP001320706"/>
    </source>
</evidence>
<gene>
    <name evidence="1" type="ORF">M8818_006109</name>
</gene>
<organism evidence="1 2">
    <name type="scientific">Zalaria obscura</name>
    <dbReference type="NCBI Taxonomy" id="2024903"/>
    <lineage>
        <taxon>Eukaryota</taxon>
        <taxon>Fungi</taxon>
        <taxon>Dikarya</taxon>
        <taxon>Ascomycota</taxon>
        <taxon>Pezizomycotina</taxon>
        <taxon>Dothideomycetes</taxon>
        <taxon>Dothideomycetidae</taxon>
        <taxon>Dothideales</taxon>
        <taxon>Zalariaceae</taxon>
        <taxon>Zalaria</taxon>
    </lineage>
</organism>
<dbReference type="EMBL" id="JAMKPW020000038">
    <property type="protein sequence ID" value="KAK8200793.1"/>
    <property type="molecule type" value="Genomic_DNA"/>
</dbReference>
<dbReference type="Proteomes" id="UP001320706">
    <property type="component" value="Unassembled WGS sequence"/>
</dbReference>
<sequence length="396" mass="40798">MRSIYLALGLAAASTAIGQATVTLPAEAPISATSTKTNTPTVHTVSVSFAGSNAYSPNSLNASAGDIISFVFYAANHTVIRSAFGYPCIPYEDLGPGKQGFFSGYVPVVDPSLDLPVWNLTINDTQPIFYYCSAPNSCIGNGMVGVINPNSSNQITEQIKLAHQANLMLQPGEAFPNEGIASSASALASTATATVTATPTSSPTASSTPAASSKKLSSGAIAGIAVGAVAVLAIAGALFYLFGRNRRLKERITQRDSTMPHPETKQSPSSTLYPMYGGGIGGDPNSPPQADNRWSTLPPYAAGSPGVQGAGAPEDFYNKGGVQEADVGVNEVGSVRSASPGQPGWQGWQGMEGDVKEREGLLNSSGGAQILRMSGGQMAVVHEMDAGVPVQPVEKQ</sequence>